<keyword evidence="1" id="KW-0812">Transmembrane</keyword>
<proteinExistence type="predicted"/>
<evidence type="ECO:0000256" key="1">
    <source>
        <dbReference type="SAM" id="Phobius"/>
    </source>
</evidence>
<protein>
    <recommendedName>
        <fullName evidence="4">Right handed beta helix domain-containing protein</fullName>
    </recommendedName>
</protein>
<accession>A0ABR2JP50</accession>
<evidence type="ECO:0008006" key="4">
    <source>
        <dbReference type="Google" id="ProtNLM"/>
    </source>
</evidence>
<evidence type="ECO:0000313" key="2">
    <source>
        <dbReference type="EMBL" id="KAK8880635.1"/>
    </source>
</evidence>
<reference evidence="2 3" key="1">
    <citation type="submission" date="2024-04" db="EMBL/GenBank/DDBJ databases">
        <title>Tritrichomonas musculus Genome.</title>
        <authorList>
            <person name="Alves-Ferreira E."/>
            <person name="Grigg M."/>
            <person name="Lorenzi H."/>
            <person name="Galac M."/>
        </authorList>
    </citation>
    <scope>NUCLEOTIDE SEQUENCE [LARGE SCALE GENOMIC DNA]</scope>
    <source>
        <strain evidence="2 3">EAF2021</strain>
    </source>
</reference>
<dbReference type="EMBL" id="JAPFFF010000010">
    <property type="protein sequence ID" value="KAK8880635.1"/>
    <property type="molecule type" value="Genomic_DNA"/>
</dbReference>
<dbReference type="PANTHER" id="PTHR11319:SF35">
    <property type="entry name" value="OUTER MEMBRANE PROTEIN PMPC-RELATED"/>
    <property type="match status" value="1"/>
</dbReference>
<sequence length="595" mass="67767">MNNGQRNSYETMAQVRNNFTDLPKKIIDKCPSKPTEYLHDLSNEKGGFINKMNIYGCNLNNKMISATNCRLLLYGCSFISLYSQMDPGAISLSFGDTNLGHDSIIDQCSFYNCSGSNGGCIKYYTDYFLSRINITNSLFINNTCSLSGGAISFSGGQGKIENCSFINNFAIKDGSAISFIIQKFETVDSIISLQKNIFELHENNSVSLFNFNVLKNPFVIFTYNTLNITDTNKNFVLFSISKYVKINFEYFFFTNNELHTNVNPFYLENFQFHISFNKVFNMDNSTKIPTFSNGRLPDVLYTNNNCNSTKLCRYINNEVRTVYVLILVTKFSGYHETSRDGGAIFLQDCDVHLVNSNLDDCSASNGGGGAIYIKNKIDVDNKILFKNLTISNCKAVFGGALYIYSKYKSSDFLIQSCSFLSNEIIITENPYIKYRGGSAIYLTIYNGKVNDCIFKSRDGKGGMIKVTEEYDDDDESGIILLKQMNDNIIEFDSCDFINEKKSIEFEGVQNIILKTQKWNGRKTGQMFINDKKRIHLQSCYFENEQNLILRKWNYNLRQNMVLLSSISLSSLFGLTFLVFLLIKKKIFVKYDISNI</sequence>
<dbReference type="PANTHER" id="PTHR11319">
    <property type="entry name" value="G PROTEIN-COUPLED RECEPTOR-RELATED"/>
    <property type="match status" value="1"/>
</dbReference>
<gene>
    <name evidence="2" type="ORF">M9Y10_003318</name>
</gene>
<keyword evidence="1" id="KW-0472">Membrane</keyword>
<keyword evidence="1" id="KW-1133">Transmembrane helix</keyword>
<evidence type="ECO:0000313" key="3">
    <source>
        <dbReference type="Proteomes" id="UP001470230"/>
    </source>
</evidence>
<dbReference type="Proteomes" id="UP001470230">
    <property type="component" value="Unassembled WGS sequence"/>
</dbReference>
<comment type="caution">
    <text evidence="2">The sequence shown here is derived from an EMBL/GenBank/DDBJ whole genome shotgun (WGS) entry which is preliminary data.</text>
</comment>
<keyword evidence="3" id="KW-1185">Reference proteome</keyword>
<organism evidence="2 3">
    <name type="scientific">Tritrichomonas musculus</name>
    <dbReference type="NCBI Taxonomy" id="1915356"/>
    <lineage>
        <taxon>Eukaryota</taxon>
        <taxon>Metamonada</taxon>
        <taxon>Parabasalia</taxon>
        <taxon>Tritrichomonadida</taxon>
        <taxon>Tritrichomonadidae</taxon>
        <taxon>Tritrichomonas</taxon>
    </lineage>
</organism>
<name>A0ABR2JP50_9EUKA</name>
<feature type="transmembrane region" description="Helical" evidence="1">
    <location>
        <begin position="560"/>
        <end position="582"/>
    </location>
</feature>